<dbReference type="EMBL" id="OB661808">
    <property type="protein sequence ID" value="CAD7229004.1"/>
    <property type="molecule type" value="Genomic_DNA"/>
</dbReference>
<evidence type="ECO:0000313" key="2">
    <source>
        <dbReference type="EMBL" id="CAD7229004.1"/>
    </source>
</evidence>
<gene>
    <name evidence="2" type="ORF">CTOB1V02_LOCUS6878</name>
</gene>
<proteinExistence type="predicted"/>
<dbReference type="InterPro" id="IPR036508">
    <property type="entry name" value="Chitin-bd_dom_sf"/>
</dbReference>
<sequence>MMKKLILLITLASVTQATSSGDVNVKDLALCPGVTSCEIEGLYFPHPLDCQKFCQCVGGQAVEFSCPAGSESAIFQPMSLVVILEEVHDDSRPMIHHKKQTILPMRLGESRLK</sequence>
<dbReference type="InterPro" id="IPR002557">
    <property type="entry name" value="Chitin-bd_dom"/>
</dbReference>
<feature type="domain" description="Chitin-binding type-2" evidence="1">
    <location>
        <begin position="40"/>
        <end position="69"/>
    </location>
</feature>
<accession>A0A7R8WDJ5</accession>
<organism evidence="2">
    <name type="scientific">Cyprideis torosa</name>
    <dbReference type="NCBI Taxonomy" id="163714"/>
    <lineage>
        <taxon>Eukaryota</taxon>
        <taxon>Metazoa</taxon>
        <taxon>Ecdysozoa</taxon>
        <taxon>Arthropoda</taxon>
        <taxon>Crustacea</taxon>
        <taxon>Oligostraca</taxon>
        <taxon>Ostracoda</taxon>
        <taxon>Podocopa</taxon>
        <taxon>Podocopida</taxon>
        <taxon>Cytherocopina</taxon>
        <taxon>Cytheroidea</taxon>
        <taxon>Cytherideidae</taxon>
        <taxon>Cyprideis</taxon>
    </lineage>
</organism>
<dbReference type="GO" id="GO:0005576">
    <property type="term" value="C:extracellular region"/>
    <property type="evidence" value="ECO:0007669"/>
    <property type="project" value="InterPro"/>
</dbReference>
<dbReference type="Gene3D" id="2.170.140.10">
    <property type="entry name" value="Chitin binding domain"/>
    <property type="match status" value="1"/>
</dbReference>
<protein>
    <recommendedName>
        <fullName evidence="1">Chitin-binding type-2 domain-containing protein</fullName>
    </recommendedName>
</protein>
<dbReference type="OrthoDB" id="6020543at2759"/>
<dbReference type="GO" id="GO:0008061">
    <property type="term" value="F:chitin binding"/>
    <property type="evidence" value="ECO:0007669"/>
    <property type="project" value="InterPro"/>
</dbReference>
<dbReference type="Pfam" id="PF01607">
    <property type="entry name" value="CBM_14"/>
    <property type="match status" value="1"/>
</dbReference>
<reference evidence="2" key="1">
    <citation type="submission" date="2020-11" db="EMBL/GenBank/DDBJ databases">
        <authorList>
            <person name="Tran Van P."/>
        </authorList>
    </citation>
    <scope>NUCLEOTIDE SEQUENCE</scope>
</reference>
<dbReference type="AlphaFoldDB" id="A0A7R8WDJ5"/>
<name>A0A7R8WDJ5_9CRUS</name>
<dbReference type="SUPFAM" id="SSF57625">
    <property type="entry name" value="Invertebrate chitin-binding proteins"/>
    <property type="match status" value="1"/>
</dbReference>
<evidence type="ECO:0000259" key="1">
    <source>
        <dbReference type="Pfam" id="PF01607"/>
    </source>
</evidence>